<evidence type="ECO:0000313" key="7">
    <source>
        <dbReference type="Proteomes" id="UP000188354"/>
    </source>
</evidence>
<evidence type="ECO:0000256" key="3">
    <source>
        <dbReference type="RuleBase" id="RU000628"/>
    </source>
</evidence>
<dbReference type="Gene3D" id="1.10.110.10">
    <property type="entry name" value="Plant lipid-transfer and hydrophobic proteins"/>
    <property type="match status" value="1"/>
</dbReference>
<dbReference type="Pfam" id="PF00234">
    <property type="entry name" value="Tryp_alpha_amyl"/>
    <property type="match status" value="1"/>
</dbReference>
<evidence type="ECO:0000256" key="1">
    <source>
        <dbReference type="ARBA" id="ARBA00009748"/>
    </source>
</evidence>
<dbReference type="GO" id="GO:0006869">
    <property type="term" value="P:lipid transport"/>
    <property type="evidence" value="ECO:0007669"/>
    <property type="project" value="InterPro"/>
</dbReference>
<name>A0A4P1RWC6_LUPAN</name>
<evidence type="ECO:0000256" key="2">
    <source>
        <dbReference type="ARBA" id="ARBA00023157"/>
    </source>
</evidence>
<feature type="signal peptide" evidence="4">
    <location>
        <begin position="1"/>
        <end position="24"/>
    </location>
</feature>
<dbReference type="Gramene" id="OIW19046">
    <property type="protein sequence ID" value="OIW19046"/>
    <property type="gene ID" value="TanjilG_10607"/>
</dbReference>
<keyword evidence="2" id="KW-1015">Disulfide bond</keyword>
<keyword evidence="3" id="KW-0813">Transport</keyword>
<dbReference type="AlphaFoldDB" id="A0A4P1RWC6"/>
<sequence>MASMKFACIVIMCFAVVGAPIAQAISCGQVGNNLKPCLRYIMSFWGSVPGLCCDGVKTVMAHVQNTADKRATCNCLKSMVAKIGFVPWRAKSIPRECGVVLPYEISTSINCDKLEL</sequence>
<dbReference type="InterPro" id="IPR016140">
    <property type="entry name" value="Bifunc_inhib/LTP/seed_store"/>
</dbReference>
<accession>A0A4P1RWC6</accession>
<dbReference type="InterPro" id="IPR036312">
    <property type="entry name" value="Bifun_inhib/LTP/seed_sf"/>
</dbReference>
<evidence type="ECO:0000256" key="4">
    <source>
        <dbReference type="SAM" id="SignalP"/>
    </source>
</evidence>
<organism evidence="6 7">
    <name type="scientific">Lupinus angustifolius</name>
    <name type="common">Narrow-leaved blue lupine</name>
    <dbReference type="NCBI Taxonomy" id="3871"/>
    <lineage>
        <taxon>Eukaryota</taxon>
        <taxon>Viridiplantae</taxon>
        <taxon>Streptophyta</taxon>
        <taxon>Embryophyta</taxon>
        <taxon>Tracheophyta</taxon>
        <taxon>Spermatophyta</taxon>
        <taxon>Magnoliopsida</taxon>
        <taxon>eudicotyledons</taxon>
        <taxon>Gunneridae</taxon>
        <taxon>Pentapetalae</taxon>
        <taxon>rosids</taxon>
        <taxon>fabids</taxon>
        <taxon>Fabales</taxon>
        <taxon>Fabaceae</taxon>
        <taxon>Papilionoideae</taxon>
        <taxon>50 kb inversion clade</taxon>
        <taxon>genistoids sensu lato</taxon>
        <taxon>core genistoids</taxon>
        <taxon>Genisteae</taxon>
        <taxon>Lupinus</taxon>
    </lineage>
</organism>
<proteinExistence type="inferred from homology"/>
<dbReference type="SMART" id="SM00499">
    <property type="entry name" value="AAI"/>
    <property type="match status" value="1"/>
</dbReference>
<reference evidence="6 7" key="1">
    <citation type="journal article" date="2017" name="Plant Biotechnol. J.">
        <title>A comprehensive draft genome sequence for lupin (Lupinus angustifolius), an emerging health food: insights into plant-microbe interactions and legume evolution.</title>
        <authorList>
            <person name="Hane J.K."/>
            <person name="Ming Y."/>
            <person name="Kamphuis L.G."/>
            <person name="Nelson M.N."/>
            <person name="Garg G."/>
            <person name="Atkins C.A."/>
            <person name="Bayer P.E."/>
            <person name="Bravo A."/>
            <person name="Bringans S."/>
            <person name="Cannon S."/>
            <person name="Edwards D."/>
            <person name="Foley R."/>
            <person name="Gao L.L."/>
            <person name="Harrison M.J."/>
            <person name="Huang W."/>
            <person name="Hurgobin B."/>
            <person name="Li S."/>
            <person name="Liu C.W."/>
            <person name="McGrath A."/>
            <person name="Morahan G."/>
            <person name="Murray J."/>
            <person name="Weller J."/>
            <person name="Jian J."/>
            <person name="Singh K.B."/>
        </authorList>
    </citation>
    <scope>NUCLEOTIDE SEQUENCE [LARGE SCALE GENOMIC DNA]</scope>
    <source>
        <strain evidence="7">cv. Tanjil</strain>
        <tissue evidence="6">Whole plant</tissue>
    </source>
</reference>
<dbReference type="PANTHER" id="PTHR33076">
    <property type="entry name" value="NON-SPECIFIC LIPID-TRANSFER PROTEIN 2-RELATED"/>
    <property type="match status" value="1"/>
</dbReference>
<keyword evidence="4" id="KW-0732">Signal</keyword>
<dbReference type="CDD" id="cd01960">
    <property type="entry name" value="nsLTP1"/>
    <property type="match status" value="1"/>
</dbReference>
<dbReference type="STRING" id="3871.A0A4P1RWC6"/>
<dbReference type="PRINTS" id="PR00382">
    <property type="entry name" value="LIPIDTRNSFER"/>
</dbReference>
<gene>
    <name evidence="6" type="ORF">TanjilG_10607</name>
</gene>
<protein>
    <recommendedName>
        <fullName evidence="3">Non-specific lipid-transfer protein</fullName>
    </recommendedName>
</protein>
<dbReference type="GO" id="GO:0008289">
    <property type="term" value="F:lipid binding"/>
    <property type="evidence" value="ECO:0007669"/>
    <property type="project" value="UniProtKB-KW"/>
</dbReference>
<keyword evidence="3" id="KW-0446">Lipid-binding</keyword>
<comment type="similarity">
    <text evidence="1 3">Belongs to the plant LTP family.</text>
</comment>
<feature type="domain" description="Bifunctional inhibitor/plant lipid transfer protein/seed storage helical" evidence="5">
    <location>
        <begin position="27"/>
        <end position="111"/>
    </location>
</feature>
<dbReference type="EMBL" id="CM007361">
    <property type="protein sequence ID" value="OIW19046.1"/>
    <property type="molecule type" value="Genomic_DNA"/>
</dbReference>
<dbReference type="SUPFAM" id="SSF47699">
    <property type="entry name" value="Bifunctional inhibitor/lipid-transfer protein/seed storage 2S albumin"/>
    <property type="match status" value="1"/>
</dbReference>
<dbReference type="Proteomes" id="UP000188354">
    <property type="component" value="Chromosome LG01"/>
</dbReference>
<comment type="function">
    <text evidence="3">Plant non-specific lipid-transfer proteins transfer phospholipids as well as galactolipids across membranes. May play a role in wax or cutin deposition in the cell walls of expanding epidermal cells and certain secretory tissues.</text>
</comment>
<keyword evidence="7" id="KW-1185">Reference proteome</keyword>
<dbReference type="PROSITE" id="PS00597">
    <property type="entry name" value="PLANT_LTP"/>
    <property type="match status" value="1"/>
</dbReference>
<evidence type="ECO:0000259" key="5">
    <source>
        <dbReference type="SMART" id="SM00499"/>
    </source>
</evidence>
<evidence type="ECO:0000313" key="6">
    <source>
        <dbReference type="EMBL" id="OIW19046.1"/>
    </source>
</evidence>
<dbReference type="InterPro" id="IPR000528">
    <property type="entry name" value="Plant_nsLTP"/>
</dbReference>
<feature type="chain" id="PRO_5020021877" description="Non-specific lipid-transfer protein" evidence="4">
    <location>
        <begin position="25"/>
        <end position="116"/>
    </location>
</feature>